<feature type="binding site" evidence="2">
    <location>
        <position position="275"/>
    </location>
    <ligand>
        <name>Zn(2+)</name>
        <dbReference type="ChEBI" id="CHEBI:29105"/>
        <note>catalytic</note>
    </ligand>
</feature>
<dbReference type="Pfam" id="PF17820">
    <property type="entry name" value="PDZ_6"/>
    <property type="match status" value="1"/>
</dbReference>
<dbReference type="RefSeq" id="WP_228857296.1">
    <property type="nucleotide sequence ID" value="NZ_AP024086.1"/>
</dbReference>
<evidence type="ECO:0000313" key="6">
    <source>
        <dbReference type="Proteomes" id="UP000826725"/>
    </source>
</evidence>
<dbReference type="InterPro" id="IPR014782">
    <property type="entry name" value="Peptidase_M1_dom"/>
</dbReference>
<name>A0A8D5JM67_9BACT</name>
<proteinExistence type="predicted"/>
<keyword evidence="2" id="KW-0862">Zinc</keyword>
<feature type="binding site" evidence="2">
    <location>
        <position position="279"/>
    </location>
    <ligand>
        <name>Zn(2+)</name>
        <dbReference type="ChEBI" id="CHEBI:29105"/>
        <note>catalytic</note>
    </ligand>
</feature>
<dbReference type="InterPro" id="IPR034015">
    <property type="entry name" value="M1_LTA4H"/>
</dbReference>
<dbReference type="CDD" id="cd14727">
    <property type="entry name" value="ChanN-like"/>
    <property type="match status" value="1"/>
</dbReference>
<evidence type="ECO:0000256" key="2">
    <source>
        <dbReference type="PIRSR" id="PIRSR634015-3"/>
    </source>
</evidence>
<dbReference type="KEGG" id="dbk:DGMP_19600"/>
<dbReference type="PANTHER" id="PTHR45726">
    <property type="entry name" value="LEUKOTRIENE A-4 HYDROLASE"/>
    <property type="match status" value="1"/>
</dbReference>
<reference evidence="5" key="1">
    <citation type="submission" date="2020-09" db="EMBL/GenBank/DDBJ databases">
        <title>Desulfogranum mesoprofundum gen. nov., sp. nov., a novel mesophilic, sulfate-reducing chemolithoautotroph isolated from a deep-sea hydrothermal vent chimney in the Suiyo Seamount.</title>
        <authorList>
            <person name="Hashimoto Y."/>
            <person name="Nakagawa S."/>
        </authorList>
    </citation>
    <scope>NUCLEOTIDE SEQUENCE</scope>
    <source>
        <strain evidence="5">KT2</strain>
    </source>
</reference>
<dbReference type="InterPro" id="IPR007314">
    <property type="entry name" value="Cofac_haem-bd_dom"/>
</dbReference>
<feature type="domain" description="PDZ" evidence="4">
    <location>
        <begin position="927"/>
        <end position="1001"/>
    </location>
</feature>
<feature type="active site" description="Proton donor" evidence="1">
    <location>
        <position position="359"/>
    </location>
</feature>
<dbReference type="GO" id="GO:0008237">
    <property type="term" value="F:metallopeptidase activity"/>
    <property type="evidence" value="ECO:0007669"/>
    <property type="project" value="InterPro"/>
</dbReference>
<sequence length="1025" mass="116832">MKTLFAVTLNTLLPIFLLSIPTFTMATQPETATPEYTLSLSFDLEKHEVTGTARIILATGKPYTLYLDGITVTGSILKDEKGHERELVFREKTVVIPADDIRRTIYISYSKIVAGSHENRIETDGITLVRNWHPTLDRPMLFSLNATLPSGFTPVCESETFPLETRGSTVHADFSHPLYALHFTAGPYTHEKYRVRDGLFVHTLFFPEDRQLIDSYLKKAASYLKRYEKEIGPFPYNQYVIVANRFPTGFGFPGFTLIGQAVLRLPFIKDTSLGHEILHSWFGNSVEVNYREGNWCEGLTAYLSDHAFRAEKGEGALDRKEIITNYLSYVNHNNAIPLGRFISGNHDQSSEKAMRAVGYGRGAMLFHELRKKTGDDIFFRAIQLFHKKNRWREASWSDIQNAFETSSGIKLNTFFRERLQRSEIPSLSVENSHIVYKNGAPILTFTLVQHTEKPFSILVPINIRNTAGTDVFKTFIDQKENRIEIPLTSRPLEFTIDPEYSFMRELDREEKYSTWSRFLGSEKKLVVLASEQKRIIYAPLLSLMDGPGIEVKLSSEVTNEELAKNNLLFLGTDQKAARSLFGPPPDRFKDDFTLDARFNPLNQHLVAVLLSSPSRETTLKTARRLTHYSKYSFLRFHNGKTVDKRINSSQMGIRTVLESLPEGGRTTTLTSFENIIRQLDRARVIYIGETHTANSDHLLQLRVIEALFAKDRNLAIGMEMFPADNQQALDDYIVNRVHDDERTFLKQSEYFKVWRYDYRFFRDIIQFARNNRLHVLGLNLKRNIVTEVFRSGNTDGLDQTVLEKLPENRNLDMPGYYNRLNMVHALHDQTGTRGNISGFIQAQGLWDETMAENIADWLRKNPRKKLVVLAGTQHTRKDSGIPPRVKRRINVPQASLLNIYSSAPSDNLGEIADYFFLSTAPDLPESPRIGIVLETVQKEGQSFMKITGISPHGKAGKAGLQTNDVLLEINNFPVSEMSDVRIAMIDTQNGDNIPVKIVRDVDGKKQELLFNVELTVPPEAMMTHP</sequence>
<dbReference type="SMART" id="SM00228">
    <property type="entry name" value="PDZ"/>
    <property type="match status" value="1"/>
</dbReference>
<organism evidence="5 6">
    <name type="scientific">Desulfomarina profundi</name>
    <dbReference type="NCBI Taxonomy" id="2772557"/>
    <lineage>
        <taxon>Bacteria</taxon>
        <taxon>Pseudomonadati</taxon>
        <taxon>Thermodesulfobacteriota</taxon>
        <taxon>Desulfobulbia</taxon>
        <taxon>Desulfobulbales</taxon>
        <taxon>Desulfobulbaceae</taxon>
        <taxon>Desulfomarina</taxon>
    </lineage>
</organism>
<dbReference type="Pfam" id="PF04187">
    <property type="entry name" value="Cofac_haem_bdg"/>
    <property type="match status" value="1"/>
</dbReference>
<dbReference type="GO" id="GO:0008270">
    <property type="term" value="F:zinc ion binding"/>
    <property type="evidence" value="ECO:0007669"/>
    <property type="project" value="InterPro"/>
</dbReference>
<dbReference type="InterPro" id="IPR001478">
    <property type="entry name" value="PDZ"/>
</dbReference>
<dbReference type="PANTHER" id="PTHR45726:SF3">
    <property type="entry name" value="LEUKOTRIENE A-4 HYDROLASE"/>
    <property type="match status" value="1"/>
</dbReference>
<comment type="cofactor">
    <cofactor evidence="2">
        <name>Zn(2+)</name>
        <dbReference type="ChEBI" id="CHEBI:29105"/>
    </cofactor>
    <text evidence="2">Binds 1 zinc ion per subunit.</text>
</comment>
<keyword evidence="2" id="KW-0479">Metal-binding</keyword>
<keyword evidence="6" id="KW-1185">Reference proteome</keyword>
<dbReference type="AlphaFoldDB" id="A0A8D5JM67"/>
<dbReference type="InterPro" id="IPR041489">
    <property type="entry name" value="PDZ_6"/>
</dbReference>
<dbReference type="Proteomes" id="UP000826725">
    <property type="component" value="Chromosome"/>
</dbReference>
<evidence type="ECO:0000256" key="1">
    <source>
        <dbReference type="PIRSR" id="PIRSR634015-1"/>
    </source>
</evidence>
<feature type="active site" description="Proton acceptor" evidence="1">
    <location>
        <position position="276"/>
    </location>
</feature>
<feature type="binding site" evidence="2">
    <location>
        <position position="297"/>
    </location>
    <ligand>
        <name>Zn(2+)</name>
        <dbReference type="ChEBI" id="CHEBI:29105"/>
        <note>catalytic</note>
    </ligand>
</feature>
<evidence type="ECO:0000256" key="3">
    <source>
        <dbReference type="SAM" id="SignalP"/>
    </source>
</evidence>
<gene>
    <name evidence="5" type="ORF">DGMP_19600</name>
</gene>
<dbReference type="EMBL" id="AP024086">
    <property type="protein sequence ID" value="BCL61267.1"/>
    <property type="molecule type" value="Genomic_DNA"/>
</dbReference>
<feature type="chain" id="PRO_5034140558" description="PDZ domain-containing protein" evidence="3">
    <location>
        <begin position="27"/>
        <end position="1025"/>
    </location>
</feature>
<accession>A0A8D5JM67</accession>
<feature type="signal peptide" evidence="3">
    <location>
        <begin position="1"/>
        <end position="26"/>
    </location>
</feature>
<evidence type="ECO:0000313" key="5">
    <source>
        <dbReference type="EMBL" id="BCL61267.1"/>
    </source>
</evidence>
<evidence type="ECO:0000259" key="4">
    <source>
        <dbReference type="SMART" id="SM00228"/>
    </source>
</evidence>
<protein>
    <recommendedName>
        <fullName evidence="4">PDZ domain-containing protein</fullName>
    </recommendedName>
</protein>
<keyword evidence="3" id="KW-0732">Signal</keyword>
<dbReference type="Pfam" id="PF01433">
    <property type="entry name" value="Peptidase_M1"/>
    <property type="match status" value="1"/>
</dbReference>